<dbReference type="SUPFAM" id="SSF55811">
    <property type="entry name" value="Nudix"/>
    <property type="match status" value="1"/>
</dbReference>
<dbReference type="InterPro" id="IPR020084">
    <property type="entry name" value="NUDIX_hydrolase_CS"/>
</dbReference>
<protein>
    <submittedName>
        <fullName evidence="6">8-oxo-dGTP diphosphatase</fullName>
    </submittedName>
</protein>
<dbReference type="EMBL" id="FOGL01000028">
    <property type="protein sequence ID" value="SES25443.1"/>
    <property type="molecule type" value="Genomic_DNA"/>
</dbReference>
<evidence type="ECO:0000256" key="3">
    <source>
        <dbReference type="ARBA" id="ARBA00022842"/>
    </source>
</evidence>
<comment type="cofactor">
    <cofactor evidence="1">
        <name>Mg(2+)</name>
        <dbReference type="ChEBI" id="CHEBI:18420"/>
    </cofactor>
</comment>
<name>A0A1H9VVX0_9BACI</name>
<dbReference type="Gene3D" id="3.90.79.10">
    <property type="entry name" value="Nucleoside Triphosphate Pyrophosphohydrolase"/>
    <property type="match status" value="1"/>
</dbReference>
<dbReference type="InterPro" id="IPR020476">
    <property type="entry name" value="Nudix_hydrolase"/>
</dbReference>
<keyword evidence="3" id="KW-0460">Magnesium</keyword>
<dbReference type="AlphaFoldDB" id="A0A1H9VVX0"/>
<dbReference type="PROSITE" id="PS51462">
    <property type="entry name" value="NUDIX"/>
    <property type="match status" value="1"/>
</dbReference>
<keyword evidence="2 4" id="KW-0378">Hydrolase</keyword>
<evidence type="ECO:0000259" key="5">
    <source>
        <dbReference type="PROSITE" id="PS51462"/>
    </source>
</evidence>
<evidence type="ECO:0000256" key="1">
    <source>
        <dbReference type="ARBA" id="ARBA00001946"/>
    </source>
</evidence>
<evidence type="ECO:0000313" key="7">
    <source>
        <dbReference type="Proteomes" id="UP000199687"/>
    </source>
</evidence>
<keyword evidence="7" id="KW-1185">Reference proteome</keyword>
<dbReference type="PROSITE" id="PS00893">
    <property type="entry name" value="NUDIX_BOX"/>
    <property type="match status" value="1"/>
</dbReference>
<evidence type="ECO:0000256" key="4">
    <source>
        <dbReference type="RuleBase" id="RU003476"/>
    </source>
</evidence>
<evidence type="ECO:0000256" key="2">
    <source>
        <dbReference type="ARBA" id="ARBA00022801"/>
    </source>
</evidence>
<dbReference type="RefSeq" id="WP_089744171.1">
    <property type="nucleotide sequence ID" value="NZ_FOGL01000028.1"/>
</dbReference>
<evidence type="ECO:0000313" key="6">
    <source>
        <dbReference type="EMBL" id="SES25443.1"/>
    </source>
</evidence>
<reference evidence="6 7" key="1">
    <citation type="submission" date="2016-10" db="EMBL/GenBank/DDBJ databases">
        <authorList>
            <person name="de Groot N.N."/>
        </authorList>
    </citation>
    <scope>NUCLEOTIDE SEQUENCE [LARGE SCALE GENOMIC DNA]</scope>
    <source>
        <strain evidence="6 7">CGMCC 1.7727</strain>
    </source>
</reference>
<feature type="domain" description="Nudix hydrolase" evidence="5">
    <location>
        <begin position="2"/>
        <end position="129"/>
    </location>
</feature>
<dbReference type="InterPro" id="IPR000086">
    <property type="entry name" value="NUDIX_hydrolase_dom"/>
</dbReference>
<dbReference type="Proteomes" id="UP000199687">
    <property type="component" value="Unassembled WGS sequence"/>
</dbReference>
<dbReference type="PANTHER" id="PTHR43046">
    <property type="entry name" value="GDP-MANNOSE MANNOSYL HYDROLASE"/>
    <property type="match status" value="1"/>
</dbReference>
<dbReference type="STRING" id="531814.SAMN04487944_12817"/>
<gene>
    <name evidence="6" type="ORF">SAMN04487944_12817</name>
</gene>
<dbReference type="Pfam" id="PF00293">
    <property type="entry name" value="NUDIX"/>
    <property type="match status" value="1"/>
</dbReference>
<dbReference type="GO" id="GO:0016787">
    <property type="term" value="F:hydrolase activity"/>
    <property type="evidence" value="ECO:0007669"/>
    <property type="project" value="UniProtKB-KW"/>
</dbReference>
<proteinExistence type="inferred from homology"/>
<dbReference type="InterPro" id="IPR015797">
    <property type="entry name" value="NUDIX_hydrolase-like_dom_sf"/>
</dbReference>
<dbReference type="OrthoDB" id="9816289at2"/>
<organism evidence="6 7">
    <name type="scientific">Gracilibacillus ureilyticus</name>
    <dbReference type="NCBI Taxonomy" id="531814"/>
    <lineage>
        <taxon>Bacteria</taxon>
        <taxon>Bacillati</taxon>
        <taxon>Bacillota</taxon>
        <taxon>Bacilli</taxon>
        <taxon>Bacillales</taxon>
        <taxon>Bacillaceae</taxon>
        <taxon>Gracilibacillus</taxon>
    </lineage>
</organism>
<dbReference type="PANTHER" id="PTHR43046:SF12">
    <property type="entry name" value="GDP-MANNOSE MANNOSYL HYDROLASE"/>
    <property type="match status" value="1"/>
</dbReference>
<sequence>MKRVDVVYSLIYDATNDKVLVVKNIKHNSWSLPGGSVEPGETLAEAAIREAKEETGLTVEVGEIVSVNEAFMINHDNHALFITFRANILDSEIKIQDTDTVEEVKWVDLETANQMMPYYETGVRFLLNQSAPYQLEGKVE</sequence>
<comment type="similarity">
    <text evidence="4">Belongs to the Nudix hydrolase family.</text>
</comment>
<dbReference type="PRINTS" id="PR00502">
    <property type="entry name" value="NUDIXFAMILY"/>
</dbReference>
<accession>A0A1H9VVX0</accession>
<dbReference type="CDD" id="cd02883">
    <property type="entry name" value="NUDIX_Hydrolase"/>
    <property type="match status" value="1"/>
</dbReference>